<dbReference type="PANTHER" id="PTHR44846">
    <property type="entry name" value="MANNOSYL-D-GLYCERATE TRANSPORT/METABOLISM SYSTEM REPRESSOR MNGR-RELATED"/>
    <property type="match status" value="1"/>
</dbReference>
<dbReference type="AlphaFoldDB" id="A0A4R6TXN9"/>
<evidence type="ECO:0000256" key="2">
    <source>
        <dbReference type="ARBA" id="ARBA00023125"/>
    </source>
</evidence>
<dbReference type="PANTHER" id="PTHR44846:SF1">
    <property type="entry name" value="MANNOSYL-D-GLYCERATE TRANSPORT_METABOLISM SYSTEM REPRESSOR MNGR-RELATED"/>
    <property type="match status" value="1"/>
</dbReference>
<comment type="caution">
    <text evidence="5">The sequence shown here is derived from an EMBL/GenBank/DDBJ whole genome shotgun (WGS) entry which is preliminary data.</text>
</comment>
<dbReference type="OrthoDB" id="9816541at2"/>
<dbReference type="GO" id="GO:0045892">
    <property type="term" value="P:negative regulation of DNA-templated transcription"/>
    <property type="evidence" value="ECO:0007669"/>
    <property type="project" value="TreeGrafter"/>
</dbReference>
<dbReference type="PROSITE" id="PS50949">
    <property type="entry name" value="HTH_GNTR"/>
    <property type="match status" value="1"/>
</dbReference>
<dbReference type="Gene3D" id="3.40.1410.10">
    <property type="entry name" value="Chorismate lyase-like"/>
    <property type="match status" value="1"/>
</dbReference>
<protein>
    <submittedName>
        <fullName evidence="5">GntR family transcriptional regulator</fullName>
    </submittedName>
</protein>
<dbReference type="GO" id="GO:0003700">
    <property type="term" value="F:DNA-binding transcription factor activity"/>
    <property type="evidence" value="ECO:0007669"/>
    <property type="project" value="InterPro"/>
</dbReference>
<dbReference type="EMBL" id="SNYJ01000014">
    <property type="protein sequence ID" value="TDQ37133.1"/>
    <property type="molecule type" value="Genomic_DNA"/>
</dbReference>
<dbReference type="SMART" id="SM00345">
    <property type="entry name" value="HTH_GNTR"/>
    <property type="match status" value="1"/>
</dbReference>
<accession>A0A4R6TXN9</accession>
<dbReference type="SUPFAM" id="SSF64288">
    <property type="entry name" value="Chorismate lyase-like"/>
    <property type="match status" value="1"/>
</dbReference>
<dbReference type="RefSeq" id="WP_133581339.1">
    <property type="nucleotide sequence ID" value="NZ_SNYJ01000014.1"/>
</dbReference>
<gene>
    <name evidence="5" type="ORF">EV213_11412</name>
</gene>
<dbReference type="Gene3D" id="1.10.10.10">
    <property type="entry name" value="Winged helix-like DNA-binding domain superfamily/Winged helix DNA-binding domain"/>
    <property type="match status" value="1"/>
</dbReference>
<organism evidence="5 6">
    <name type="scientific">Aureibacillus halotolerans</name>
    <dbReference type="NCBI Taxonomy" id="1508390"/>
    <lineage>
        <taxon>Bacteria</taxon>
        <taxon>Bacillati</taxon>
        <taxon>Bacillota</taxon>
        <taxon>Bacilli</taxon>
        <taxon>Bacillales</taxon>
        <taxon>Bacillaceae</taxon>
        <taxon>Aureibacillus</taxon>
    </lineage>
</organism>
<feature type="domain" description="HTH gntR-type" evidence="4">
    <location>
        <begin position="1"/>
        <end position="69"/>
    </location>
</feature>
<dbReference type="Pfam" id="PF00392">
    <property type="entry name" value="GntR"/>
    <property type="match status" value="1"/>
</dbReference>
<evidence type="ECO:0000256" key="1">
    <source>
        <dbReference type="ARBA" id="ARBA00023015"/>
    </source>
</evidence>
<dbReference type="PRINTS" id="PR00035">
    <property type="entry name" value="HTHGNTR"/>
</dbReference>
<dbReference type="SMART" id="SM00866">
    <property type="entry name" value="UTRA"/>
    <property type="match status" value="1"/>
</dbReference>
<keyword evidence="1" id="KW-0805">Transcription regulation</keyword>
<dbReference type="InterPro" id="IPR028978">
    <property type="entry name" value="Chorismate_lyase_/UTRA_dom_sf"/>
</dbReference>
<evidence type="ECO:0000259" key="4">
    <source>
        <dbReference type="PROSITE" id="PS50949"/>
    </source>
</evidence>
<evidence type="ECO:0000256" key="3">
    <source>
        <dbReference type="ARBA" id="ARBA00023163"/>
    </source>
</evidence>
<dbReference type="InterPro" id="IPR036388">
    <property type="entry name" value="WH-like_DNA-bd_sf"/>
</dbReference>
<sequence length="239" mass="27764">MRKKEFISEDLLSKIYQNKYRPGEKLPPERELAIQYGVSRYTIREALKKLLNIGCVRTVQGAGIYVTGSNERNPLVYNSLTEKKFKDIDSHIVYLKQVPASPQMAKLFDFVEEGETLWEYQRVRIVEMQKMQIETTRLPVSYFPQLDTSVIAQSVHDFVQQQGYQISHFMTTYRAVNISKAQAEMLNCKKGVAAMEILNRGLLDDGRVFEYSELINLDYACTYFTPFNSSRHQVRKDGY</sequence>
<dbReference type="GO" id="GO:0003677">
    <property type="term" value="F:DNA binding"/>
    <property type="evidence" value="ECO:0007669"/>
    <property type="project" value="UniProtKB-KW"/>
</dbReference>
<dbReference type="InterPro" id="IPR050679">
    <property type="entry name" value="Bact_HTH_transcr_reg"/>
</dbReference>
<dbReference type="InterPro" id="IPR036390">
    <property type="entry name" value="WH_DNA-bd_sf"/>
</dbReference>
<name>A0A4R6TXN9_9BACI</name>
<keyword evidence="3" id="KW-0804">Transcription</keyword>
<keyword evidence="2" id="KW-0238">DNA-binding</keyword>
<reference evidence="5 6" key="1">
    <citation type="submission" date="2019-03" db="EMBL/GenBank/DDBJ databases">
        <title>Genomic Encyclopedia of Type Strains, Phase IV (KMG-IV): sequencing the most valuable type-strain genomes for metagenomic binning, comparative biology and taxonomic classification.</title>
        <authorList>
            <person name="Goeker M."/>
        </authorList>
    </citation>
    <scope>NUCLEOTIDE SEQUENCE [LARGE SCALE GENOMIC DNA]</scope>
    <source>
        <strain evidence="5 6">DSM 28697</strain>
    </source>
</reference>
<evidence type="ECO:0000313" key="6">
    <source>
        <dbReference type="Proteomes" id="UP000295632"/>
    </source>
</evidence>
<evidence type="ECO:0000313" key="5">
    <source>
        <dbReference type="EMBL" id="TDQ37133.1"/>
    </source>
</evidence>
<keyword evidence="6" id="KW-1185">Reference proteome</keyword>
<dbReference type="InterPro" id="IPR011663">
    <property type="entry name" value="UTRA"/>
</dbReference>
<dbReference type="SUPFAM" id="SSF46785">
    <property type="entry name" value="Winged helix' DNA-binding domain"/>
    <property type="match status" value="1"/>
</dbReference>
<dbReference type="Pfam" id="PF07702">
    <property type="entry name" value="UTRA"/>
    <property type="match status" value="1"/>
</dbReference>
<dbReference type="Proteomes" id="UP000295632">
    <property type="component" value="Unassembled WGS sequence"/>
</dbReference>
<dbReference type="CDD" id="cd07377">
    <property type="entry name" value="WHTH_GntR"/>
    <property type="match status" value="1"/>
</dbReference>
<proteinExistence type="predicted"/>
<dbReference type="InterPro" id="IPR000524">
    <property type="entry name" value="Tscrpt_reg_HTH_GntR"/>
</dbReference>